<dbReference type="PROSITE" id="PS00213">
    <property type="entry name" value="LIPOCALIN"/>
    <property type="match status" value="1"/>
</dbReference>
<keyword evidence="2" id="KW-1015">Disulfide bond</keyword>
<dbReference type="PANTHER" id="PTHR10612">
    <property type="entry name" value="APOLIPOPROTEIN D"/>
    <property type="match status" value="1"/>
</dbReference>
<dbReference type="SUPFAM" id="SSF50814">
    <property type="entry name" value="Lipocalins"/>
    <property type="match status" value="1"/>
</dbReference>
<dbReference type="InterPro" id="IPR000566">
    <property type="entry name" value="Lipocln_cytosolic_FA-bd_dom"/>
</dbReference>
<keyword evidence="7" id="KW-1185">Reference proteome</keyword>
<evidence type="ECO:0000313" key="6">
    <source>
        <dbReference type="EMBL" id="CAH2044975.1"/>
    </source>
</evidence>
<dbReference type="InterPro" id="IPR012674">
    <property type="entry name" value="Calycin"/>
</dbReference>
<protein>
    <recommendedName>
        <fullName evidence="5">Lipocalin/cytosolic fatty-acid binding domain-containing protein</fullName>
    </recommendedName>
</protein>
<evidence type="ECO:0000256" key="1">
    <source>
        <dbReference type="ARBA" id="ARBA00006889"/>
    </source>
</evidence>
<dbReference type="InterPro" id="IPR003057">
    <property type="entry name" value="Invtbrt_color"/>
</dbReference>
<keyword evidence="4" id="KW-0732">Signal</keyword>
<evidence type="ECO:0000313" key="7">
    <source>
        <dbReference type="Proteomes" id="UP000837857"/>
    </source>
</evidence>
<dbReference type="PIRSF" id="PIRSF036893">
    <property type="entry name" value="Lipocalin_ApoD"/>
    <property type="match status" value="1"/>
</dbReference>
<feature type="signal peptide" evidence="4">
    <location>
        <begin position="1"/>
        <end position="15"/>
    </location>
</feature>
<feature type="domain" description="Lipocalin/cytosolic fatty-acid binding" evidence="5">
    <location>
        <begin position="38"/>
        <end position="178"/>
    </location>
</feature>
<dbReference type="Gene3D" id="2.40.128.20">
    <property type="match status" value="1"/>
</dbReference>
<dbReference type="Pfam" id="PF00061">
    <property type="entry name" value="Lipocalin"/>
    <property type="match status" value="1"/>
</dbReference>
<reference evidence="6" key="1">
    <citation type="submission" date="2022-03" db="EMBL/GenBank/DDBJ databases">
        <authorList>
            <person name="Martin H S."/>
        </authorList>
    </citation>
    <scope>NUCLEOTIDE SEQUENCE</scope>
</reference>
<dbReference type="PANTHER" id="PTHR10612:SF34">
    <property type="entry name" value="APOLIPOPROTEIN D"/>
    <property type="match status" value="1"/>
</dbReference>
<evidence type="ECO:0000259" key="5">
    <source>
        <dbReference type="Pfam" id="PF00061"/>
    </source>
</evidence>
<dbReference type="PRINTS" id="PR01273">
    <property type="entry name" value="INVTBRTCOLOR"/>
</dbReference>
<dbReference type="InterPro" id="IPR022271">
    <property type="entry name" value="Lipocalin_ApoD"/>
</dbReference>
<evidence type="ECO:0000256" key="3">
    <source>
        <dbReference type="RuleBase" id="RU003695"/>
    </source>
</evidence>
<dbReference type="EMBL" id="OW152828">
    <property type="protein sequence ID" value="CAH2044975.1"/>
    <property type="molecule type" value="Genomic_DNA"/>
</dbReference>
<evidence type="ECO:0000256" key="2">
    <source>
        <dbReference type="ARBA" id="ARBA00023157"/>
    </source>
</evidence>
<accession>A0ABN8HZU1</accession>
<organism evidence="6 7">
    <name type="scientific">Iphiclides podalirius</name>
    <name type="common">scarce swallowtail</name>
    <dbReference type="NCBI Taxonomy" id="110791"/>
    <lineage>
        <taxon>Eukaryota</taxon>
        <taxon>Metazoa</taxon>
        <taxon>Ecdysozoa</taxon>
        <taxon>Arthropoda</taxon>
        <taxon>Hexapoda</taxon>
        <taxon>Insecta</taxon>
        <taxon>Pterygota</taxon>
        <taxon>Neoptera</taxon>
        <taxon>Endopterygota</taxon>
        <taxon>Lepidoptera</taxon>
        <taxon>Glossata</taxon>
        <taxon>Ditrysia</taxon>
        <taxon>Papilionoidea</taxon>
        <taxon>Papilionidae</taxon>
        <taxon>Papilioninae</taxon>
        <taxon>Iphiclides</taxon>
    </lineage>
</organism>
<feature type="non-terminal residue" evidence="6">
    <location>
        <position position="1"/>
    </location>
</feature>
<evidence type="ECO:0000256" key="4">
    <source>
        <dbReference type="SAM" id="SignalP"/>
    </source>
</evidence>
<proteinExistence type="inferred from homology"/>
<feature type="chain" id="PRO_5046805221" description="Lipocalin/cytosolic fatty-acid binding domain-containing protein" evidence="4">
    <location>
        <begin position="16"/>
        <end position="197"/>
    </location>
</feature>
<gene>
    <name evidence="6" type="ORF">IPOD504_LOCUS4875</name>
</gene>
<dbReference type="Proteomes" id="UP000837857">
    <property type="component" value="Chromosome 16"/>
</dbReference>
<name>A0ABN8HZU1_9NEOP</name>
<comment type="similarity">
    <text evidence="1 3">Belongs to the calycin superfamily. Lipocalin family.</text>
</comment>
<dbReference type="InterPro" id="IPR022272">
    <property type="entry name" value="Lipocalin_CS"/>
</dbReference>
<sequence length="197" mass="22371">MLHFVFFAVVALVSADVIFDGPCPEVKPVENFNFSAYQGKWYEIAKFPNAGEEQDRGKCTTAEYTVDGDKGSAKNSHLINNVNYYINAELTLVGPAQVRLNYTFDGKTKFSYLTILDTDYKSYSIGYSCKYFKDNNKHQVFSWIKSRSKSLEGAAKEAVENYLKKSNVIDTSKYVKNDFSDEVCKEIEAKEITSFLN</sequence>